<dbReference type="InterPro" id="IPR043141">
    <property type="entry name" value="Ribosomal_uL10-like_sf"/>
</dbReference>
<dbReference type="EMBL" id="MU069452">
    <property type="protein sequence ID" value="KAF5842913.1"/>
    <property type="molecule type" value="Genomic_DNA"/>
</dbReference>
<proteinExistence type="inferred from homology"/>
<reference evidence="2" key="1">
    <citation type="submission" date="2017-08" db="EMBL/GenBank/DDBJ databases">
        <authorList>
            <person name="Polle J.E."/>
            <person name="Barry K."/>
            <person name="Cushman J."/>
            <person name="Schmutz J."/>
            <person name="Tran D."/>
            <person name="Hathwaick L.T."/>
            <person name="Yim W.C."/>
            <person name="Jenkins J."/>
            <person name="Mckie-Krisberg Z.M."/>
            <person name="Prochnik S."/>
            <person name="Lindquist E."/>
            <person name="Dockter R.B."/>
            <person name="Adam C."/>
            <person name="Molina H."/>
            <person name="Bunkerborg J."/>
            <person name="Jin E."/>
            <person name="Buchheim M."/>
            <person name="Magnuson J."/>
        </authorList>
    </citation>
    <scope>NUCLEOTIDE SEQUENCE</scope>
    <source>
        <strain evidence="2">CCAP 19/18</strain>
    </source>
</reference>
<name>A0ABQ7H7W9_DUNSA</name>
<dbReference type="Proteomes" id="UP000815325">
    <property type="component" value="Unassembled WGS sequence"/>
</dbReference>
<comment type="caution">
    <text evidence="2">The sequence shown here is derived from an EMBL/GenBank/DDBJ whole genome shotgun (WGS) entry which is preliminary data.</text>
</comment>
<gene>
    <name evidence="2" type="ORF">DUNSADRAFT_3940</name>
</gene>
<evidence type="ECO:0000256" key="1">
    <source>
        <dbReference type="ARBA" id="ARBA00008889"/>
    </source>
</evidence>
<organism evidence="2 3">
    <name type="scientific">Dunaliella salina</name>
    <name type="common">Green alga</name>
    <name type="synonym">Protococcus salinus</name>
    <dbReference type="NCBI Taxonomy" id="3046"/>
    <lineage>
        <taxon>Eukaryota</taxon>
        <taxon>Viridiplantae</taxon>
        <taxon>Chlorophyta</taxon>
        <taxon>core chlorophytes</taxon>
        <taxon>Chlorophyceae</taxon>
        <taxon>CS clade</taxon>
        <taxon>Chlamydomonadales</taxon>
        <taxon>Dunaliellaceae</taxon>
        <taxon>Dunaliella</taxon>
    </lineage>
</organism>
<sequence length="128" mass="14199">GDNCWVFVDENSIQDTVKHYFKFEEELFTQAKRNAAKGQEVKPPTSLTTVVMDNKLLTPQELKACENIPTKKQLLTTIAMLAKQPATKLATGIKQVPTKLAVAIKQISELDEDKTKTVGSLDLPKKDA</sequence>
<protein>
    <submittedName>
        <fullName evidence="2">Uncharacterized protein</fullName>
    </submittedName>
</protein>
<evidence type="ECO:0000313" key="3">
    <source>
        <dbReference type="Proteomes" id="UP000815325"/>
    </source>
</evidence>
<dbReference type="SUPFAM" id="SSF160369">
    <property type="entry name" value="Ribosomal protein L10-like"/>
    <property type="match status" value="1"/>
</dbReference>
<comment type="similarity">
    <text evidence="1">Belongs to the universal ribosomal protein uL10 family.</text>
</comment>
<keyword evidence="3" id="KW-1185">Reference proteome</keyword>
<feature type="non-terminal residue" evidence="2">
    <location>
        <position position="1"/>
    </location>
</feature>
<evidence type="ECO:0000313" key="2">
    <source>
        <dbReference type="EMBL" id="KAF5842913.1"/>
    </source>
</evidence>
<accession>A0ABQ7H7W9</accession>